<feature type="region of interest" description="Disordered" evidence="1">
    <location>
        <begin position="117"/>
        <end position="193"/>
    </location>
</feature>
<name>A0A167FQ48_CALVF</name>
<feature type="compositionally biased region" description="Polar residues" evidence="1">
    <location>
        <begin position="173"/>
        <end position="184"/>
    </location>
</feature>
<feature type="compositionally biased region" description="Polar residues" evidence="1">
    <location>
        <begin position="150"/>
        <end position="160"/>
    </location>
</feature>
<organism evidence="2 3">
    <name type="scientific">Calocera viscosa (strain TUFC12733)</name>
    <dbReference type="NCBI Taxonomy" id="1330018"/>
    <lineage>
        <taxon>Eukaryota</taxon>
        <taxon>Fungi</taxon>
        <taxon>Dikarya</taxon>
        <taxon>Basidiomycota</taxon>
        <taxon>Agaricomycotina</taxon>
        <taxon>Dacrymycetes</taxon>
        <taxon>Dacrymycetales</taxon>
        <taxon>Dacrymycetaceae</taxon>
        <taxon>Calocera</taxon>
    </lineage>
</organism>
<protein>
    <submittedName>
        <fullName evidence="2">Uncharacterized protein</fullName>
    </submittedName>
</protein>
<evidence type="ECO:0000313" key="3">
    <source>
        <dbReference type="Proteomes" id="UP000076738"/>
    </source>
</evidence>
<dbReference type="OrthoDB" id="8922241at2759"/>
<feature type="region of interest" description="Disordered" evidence="1">
    <location>
        <begin position="233"/>
        <end position="283"/>
    </location>
</feature>
<accession>A0A167FQ48</accession>
<sequence>MIAMATDTQQLDFHQFLIQQMGDITAIPTLPEGGFDFTLPGTTNVADFQIDPSLDDISAFLNLDGDMNANEPGISTEPALDFDVFGEDIFSPFPADSGSSPSFEDLFPVSPFNPRGTMTFGTAGLPAAPPPVSPPHPGTNPASPDEVTPTAVNPSQTFSSPEEHKPPVAQPVSAPNSIHGSHSPSPAPGTMDPALLQATLDSVELSIARLQRPVAPMPKSRAGRLVTRAAAAASTGLQRTLSVKPGYTEPLSVPGKRKRTKDEDEDYDSGVKRGHKHKRSKSDLQDGDVVCGWACPYPHQPGSAAHCNVLLGTEHEIPRHLVKHLIEEEDRLRDDPELDRATLVFGGAPANRPVCELCKEEFSRWDAWERHSTKAKLRGFCSTPVGMHGKHAVMDTFDTGGAAQVKARITVSGEKRFISEIVEIFSIWSDRYRFKNVRGGRERQPEWLTTSRGPVRNRITAYTPWTEPR</sequence>
<gene>
    <name evidence="2" type="ORF">CALVIDRAFT_603456</name>
</gene>
<dbReference type="Proteomes" id="UP000076738">
    <property type="component" value="Unassembled WGS sequence"/>
</dbReference>
<reference evidence="2 3" key="1">
    <citation type="journal article" date="2016" name="Mol. Biol. Evol.">
        <title>Comparative Genomics of Early-Diverging Mushroom-Forming Fungi Provides Insights into the Origins of Lignocellulose Decay Capabilities.</title>
        <authorList>
            <person name="Nagy L.G."/>
            <person name="Riley R."/>
            <person name="Tritt A."/>
            <person name="Adam C."/>
            <person name="Daum C."/>
            <person name="Floudas D."/>
            <person name="Sun H."/>
            <person name="Yadav J.S."/>
            <person name="Pangilinan J."/>
            <person name="Larsson K.H."/>
            <person name="Matsuura K."/>
            <person name="Barry K."/>
            <person name="Labutti K."/>
            <person name="Kuo R."/>
            <person name="Ohm R.A."/>
            <person name="Bhattacharya S.S."/>
            <person name="Shirouzu T."/>
            <person name="Yoshinaga Y."/>
            <person name="Martin F.M."/>
            <person name="Grigoriev I.V."/>
            <person name="Hibbett D.S."/>
        </authorList>
    </citation>
    <scope>NUCLEOTIDE SEQUENCE [LARGE SCALE GENOMIC DNA]</scope>
    <source>
        <strain evidence="2 3">TUFC12733</strain>
    </source>
</reference>
<keyword evidence="3" id="KW-1185">Reference proteome</keyword>
<evidence type="ECO:0000313" key="2">
    <source>
        <dbReference type="EMBL" id="KZO89730.1"/>
    </source>
</evidence>
<feature type="compositionally biased region" description="Pro residues" evidence="1">
    <location>
        <begin position="127"/>
        <end position="138"/>
    </location>
</feature>
<proteinExistence type="predicted"/>
<evidence type="ECO:0000256" key="1">
    <source>
        <dbReference type="SAM" id="MobiDB-lite"/>
    </source>
</evidence>
<dbReference type="AlphaFoldDB" id="A0A167FQ48"/>
<dbReference type="EMBL" id="KV417368">
    <property type="protein sequence ID" value="KZO89730.1"/>
    <property type="molecule type" value="Genomic_DNA"/>
</dbReference>